<dbReference type="PROSITE" id="PS50297">
    <property type="entry name" value="ANK_REP_REGION"/>
    <property type="match status" value="2"/>
</dbReference>
<dbReference type="Proteomes" id="UP000275408">
    <property type="component" value="Unassembled WGS sequence"/>
</dbReference>
<evidence type="ECO:0000256" key="4">
    <source>
        <dbReference type="SAM" id="Phobius"/>
    </source>
</evidence>
<dbReference type="InterPro" id="IPR002110">
    <property type="entry name" value="Ankyrin_rpt"/>
</dbReference>
<keyword evidence="4" id="KW-0472">Membrane</keyword>
<gene>
    <name evidence="5" type="ORF">pdam_00020518</name>
</gene>
<evidence type="ECO:0000256" key="3">
    <source>
        <dbReference type="PROSITE-ProRule" id="PRU00023"/>
    </source>
</evidence>
<dbReference type="SUPFAM" id="SSF48403">
    <property type="entry name" value="Ankyrin repeat"/>
    <property type="match status" value="1"/>
</dbReference>
<dbReference type="AlphaFoldDB" id="A0A3M6TCN3"/>
<evidence type="ECO:0000256" key="2">
    <source>
        <dbReference type="ARBA" id="ARBA00023043"/>
    </source>
</evidence>
<sequence>MNGHLPQERSGDEEVPLILLSSDLDRRQRAKALSQLSHQSQGSNVYDIGHDEPWFYCFCFVLLFVYLFVYLLCCSEDINLLDKLGRNPLHNAILGRHVKIMEMLFGAGAKIYLLDESQDSPLHTAVRTGDENFVRTLLRVGRCDANIRGHSSGTALHIAADMDKVAICRILVSIINYLTHIERTTVKIHRLSNQKHET</sequence>
<name>A0A3M6TCN3_POCDA</name>
<keyword evidence="2 3" id="KW-0040">ANK repeat</keyword>
<comment type="caution">
    <text evidence="5">The sequence shown here is derived from an EMBL/GenBank/DDBJ whole genome shotgun (WGS) entry which is preliminary data.</text>
</comment>
<dbReference type="STRING" id="46731.A0A3M6TCN3"/>
<accession>A0A3M6TCN3</accession>
<dbReference type="SMART" id="SM00248">
    <property type="entry name" value="ANK"/>
    <property type="match status" value="3"/>
</dbReference>
<dbReference type="PANTHER" id="PTHR24198:SF165">
    <property type="entry name" value="ANKYRIN REPEAT-CONTAINING PROTEIN-RELATED"/>
    <property type="match status" value="1"/>
</dbReference>
<dbReference type="Pfam" id="PF12796">
    <property type="entry name" value="Ank_2"/>
    <property type="match status" value="1"/>
</dbReference>
<protein>
    <submittedName>
        <fullName evidence="5">Uncharacterized protein</fullName>
    </submittedName>
</protein>
<proteinExistence type="predicted"/>
<keyword evidence="1" id="KW-0677">Repeat</keyword>
<keyword evidence="6" id="KW-1185">Reference proteome</keyword>
<reference evidence="5 6" key="1">
    <citation type="journal article" date="2018" name="Sci. Rep.">
        <title>Comparative analysis of the Pocillopora damicornis genome highlights role of immune system in coral evolution.</title>
        <authorList>
            <person name="Cunning R."/>
            <person name="Bay R.A."/>
            <person name="Gillette P."/>
            <person name="Baker A.C."/>
            <person name="Traylor-Knowles N."/>
        </authorList>
    </citation>
    <scope>NUCLEOTIDE SEQUENCE [LARGE SCALE GENOMIC DNA]</scope>
    <source>
        <strain evidence="5">RSMAS</strain>
        <tissue evidence="5">Whole animal</tissue>
    </source>
</reference>
<organism evidence="5 6">
    <name type="scientific">Pocillopora damicornis</name>
    <name type="common">Cauliflower coral</name>
    <name type="synonym">Millepora damicornis</name>
    <dbReference type="NCBI Taxonomy" id="46731"/>
    <lineage>
        <taxon>Eukaryota</taxon>
        <taxon>Metazoa</taxon>
        <taxon>Cnidaria</taxon>
        <taxon>Anthozoa</taxon>
        <taxon>Hexacorallia</taxon>
        <taxon>Scleractinia</taxon>
        <taxon>Astrocoeniina</taxon>
        <taxon>Pocilloporidae</taxon>
        <taxon>Pocillopora</taxon>
    </lineage>
</organism>
<dbReference type="Gene3D" id="1.25.40.20">
    <property type="entry name" value="Ankyrin repeat-containing domain"/>
    <property type="match status" value="1"/>
</dbReference>
<dbReference type="PANTHER" id="PTHR24198">
    <property type="entry name" value="ANKYRIN REPEAT AND PROTEIN KINASE DOMAIN-CONTAINING PROTEIN"/>
    <property type="match status" value="1"/>
</dbReference>
<dbReference type="PROSITE" id="PS50088">
    <property type="entry name" value="ANK_REPEAT"/>
    <property type="match status" value="2"/>
</dbReference>
<evidence type="ECO:0000313" key="5">
    <source>
        <dbReference type="EMBL" id="RMX39130.1"/>
    </source>
</evidence>
<evidence type="ECO:0000256" key="1">
    <source>
        <dbReference type="ARBA" id="ARBA00022737"/>
    </source>
</evidence>
<feature type="transmembrane region" description="Helical" evidence="4">
    <location>
        <begin position="53"/>
        <end position="73"/>
    </location>
</feature>
<feature type="repeat" description="ANK" evidence="3">
    <location>
        <begin position="117"/>
        <end position="141"/>
    </location>
</feature>
<evidence type="ECO:0000313" key="6">
    <source>
        <dbReference type="Proteomes" id="UP000275408"/>
    </source>
</evidence>
<keyword evidence="4" id="KW-1133">Transmembrane helix</keyword>
<feature type="repeat" description="ANK" evidence="3">
    <location>
        <begin position="84"/>
        <end position="116"/>
    </location>
</feature>
<keyword evidence="4" id="KW-0812">Transmembrane</keyword>
<dbReference type="EMBL" id="RCHS01003865">
    <property type="protein sequence ID" value="RMX39130.1"/>
    <property type="molecule type" value="Genomic_DNA"/>
</dbReference>
<dbReference type="InterPro" id="IPR036770">
    <property type="entry name" value="Ankyrin_rpt-contain_sf"/>
</dbReference>